<reference evidence="2 3" key="1">
    <citation type="submission" date="2020-02" db="EMBL/GenBank/DDBJ databases">
        <authorList>
            <person name="Kim H.M."/>
            <person name="Jeon C.O."/>
        </authorList>
    </citation>
    <scope>NUCLEOTIDE SEQUENCE [LARGE SCALE GENOMIC DNA]</scope>
    <source>
        <strain evidence="2 3">PeD5</strain>
    </source>
</reference>
<evidence type="ECO:0000313" key="2">
    <source>
        <dbReference type="EMBL" id="NGM20570.1"/>
    </source>
</evidence>
<dbReference type="InterPro" id="IPR035919">
    <property type="entry name" value="EAL_sf"/>
</dbReference>
<protein>
    <submittedName>
        <fullName evidence="2">EAL domain-containing protein</fullName>
    </submittedName>
</protein>
<dbReference type="Gene3D" id="3.20.20.450">
    <property type="entry name" value="EAL domain"/>
    <property type="match status" value="1"/>
</dbReference>
<proteinExistence type="predicted"/>
<dbReference type="SUPFAM" id="SSF141868">
    <property type="entry name" value="EAL domain-like"/>
    <property type="match status" value="1"/>
</dbReference>
<organism evidence="2 3">
    <name type="scientific">Falsiroseomonas algicola</name>
    <dbReference type="NCBI Taxonomy" id="2716930"/>
    <lineage>
        <taxon>Bacteria</taxon>
        <taxon>Pseudomonadati</taxon>
        <taxon>Pseudomonadota</taxon>
        <taxon>Alphaproteobacteria</taxon>
        <taxon>Acetobacterales</taxon>
        <taxon>Roseomonadaceae</taxon>
        <taxon>Falsiroseomonas</taxon>
    </lineage>
</organism>
<dbReference type="AlphaFoldDB" id="A0A6M1LJT0"/>
<evidence type="ECO:0000259" key="1">
    <source>
        <dbReference type="PROSITE" id="PS50883"/>
    </source>
</evidence>
<dbReference type="Pfam" id="PF00563">
    <property type="entry name" value="EAL"/>
    <property type="match status" value="1"/>
</dbReference>
<dbReference type="InterPro" id="IPR001633">
    <property type="entry name" value="EAL_dom"/>
</dbReference>
<dbReference type="PROSITE" id="PS50883">
    <property type="entry name" value="EAL"/>
    <property type="match status" value="1"/>
</dbReference>
<dbReference type="PANTHER" id="PTHR33121:SF79">
    <property type="entry name" value="CYCLIC DI-GMP PHOSPHODIESTERASE PDED-RELATED"/>
    <property type="match status" value="1"/>
</dbReference>
<keyword evidence="3" id="KW-1185">Reference proteome</keyword>
<reference evidence="2 3" key="2">
    <citation type="submission" date="2020-03" db="EMBL/GenBank/DDBJ databases">
        <title>Roseomonas stagni sp. nov., isolated from pond water in Japan.</title>
        <authorList>
            <person name="Furuhata K."/>
            <person name="Miyamoto H."/>
            <person name="Goto K."/>
        </authorList>
    </citation>
    <scope>NUCLEOTIDE SEQUENCE [LARGE SCALE GENOMIC DNA]</scope>
    <source>
        <strain evidence="2 3">PeD5</strain>
    </source>
</reference>
<accession>A0A6M1LJT0</accession>
<dbReference type="Proteomes" id="UP000475385">
    <property type="component" value="Unassembled WGS sequence"/>
</dbReference>
<sequence length="384" mass="40345">MLRRSRRAMTEPGAVLLLASDPLVIAATRDAAQRLAGPPPVLVTTGAEALGHLVGPGLAPRHLVLEGGHGGSHSDALLSALRDPFSGTGVVVVHRPGQPVTPGLRSVDAEGAALAAALIAGGTPGEMPASDVAALAAGLDRGEITVRFQPMVRMADRRPVLVEALARWERPAAALGADRFIPMAEREGLATRLTRAVARRALRELAALPKAPPLRMSFNVPLAVLLEGDMAHWLDAEVAAAGLSPASLLLELTESTEVRDTALLRRALARLARRGYGVLLDDLGLDDHRRSLLALPFAGVKLDRKLVLAMPDNRRARATVESLVRQARRRGMLVVAEGVADGLTWRAAAAAGCDVAQGFGVGRPLPPPALPAWHGAWRASLTQA</sequence>
<dbReference type="PANTHER" id="PTHR33121">
    <property type="entry name" value="CYCLIC DI-GMP PHOSPHODIESTERASE PDEF"/>
    <property type="match status" value="1"/>
</dbReference>
<dbReference type="RefSeq" id="WP_164694449.1">
    <property type="nucleotide sequence ID" value="NZ_JAAIKB010000003.1"/>
</dbReference>
<gene>
    <name evidence="2" type="ORF">G3576_11130</name>
</gene>
<feature type="domain" description="EAL" evidence="1">
    <location>
        <begin position="128"/>
        <end position="378"/>
    </location>
</feature>
<dbReference type="EMBL" id="JAAIKB010000003">
    <property type="protein sequence ID" value="NGM20570.1"/>
    <property type="molecule type" value="Genomic_DNA"/>
</dbReference>
<name>A0A6M1LJT0_9PROT</name>
<dbReference type="CDD" id="cd01948">
    <property type="entry name" value="EAL"/>
    <property type="match status" value="1"/>
</dbReference>
<dbReference type="GO" id="GO:0071111">
    <property type="term" value="F:cyclic-guanylate-specific phosphodiesterase activity"/>
    <property type="evidence" value="ECO:0007669"/>
    <property type="project" value="InterPro"/>
</dbReference>
<dbReference type="SMART" id="SM00052">
    <property type="entry name" value="EAL"/>
    <property type="match status" value="1"/>
</dbReference>
<evidence type="ECO:0000313" key="3">
    <source>
        <dbReference type="Proteomes" id="UP000475385"/>
    </source>
</evidence>
<comment type="caution">
    <text evidence="2">The sequence shown here is derived from an EMBL/GenBank/DDBJ whole genome shotgun (WGS) entry which is preliminary data.</text>
</comment>
<dbReference type="InterPro" id="IPR050706">
    <property type="entry name" value="Cyclic-di-GMP_PDE-like"/>
</dbReference>